<evidence type="ECO:0000256" key="2">
    <source>
        <dbReference type="ARBA" id="ARBA00023015"/>
    </source>
</evidence>
<dbReference type="PANTHER" id="PTHR43133:SF46">
    <property type="entry name" value="RNA POLYMERASE SIGMA-70 FACTOR ECF SUBFAMILY"/>
    <property type="match status" value="1"/>
</dbReference>
<dbReference type="Gene3D" id="1.10.10.10">
    <property type="entry name" value="Winged helix-like DNA-binding domain superfamily/Winged helix DNA-binding domain"/>
    <property type="match status" value="1"/>
</dbReference>
<dbReference type="RefSeq" id="WP_127342096.1">
    <property type="nucleotide sequence ID" value="NZ_RJJX01000001.1"/>
</dbReference>
<evidence type="ECO:0000256" key="1">
    <source>
        <dbReference type="ARBA" id="ARBA00010641"/>
    </source>
</evidence>
<feature type="domain" description="RNA polymerase sigma factor 70 region 4 type 2" evidence="6">
    <location>
        <begin position="118"/>
        <end position="169"/>
    </location>
</feature>
<keyword evidence="8" id="KW-1185">Reference proteome</keyword>
<dbReference type="InterPro" id="IPR007627">
    <property type="entry name" value="RNA_pol_sigma70_r2"/>
</dbReference>
<reference evidence="7 8" key="1">
    <citation type="submission" date="2018-11" db="EMBL/GenBank/DDBJ databases">
        <title>Parancylomarina longa gen. nov., sp. nov., isolated from sediments of southern Okinawa.</title>
        <authorList>
            <person name="Fu T."/>
        </authorList>
    </citation>
    <scope>NUCLEOTIDE SEQUENCE [LARGE SCALE GENOMIC DNA]</scope>
    <source>
        <strain evidence="7 8">T3-2 S1-C</strain>
    </source>
</reference>
<dbReference type="OrthoDB" id="1493347at2"/>
<protein>
    <submittedName>
        <fullName evidence="7">RNA polymerase sigma-70 factor</fullName>
    </submittedName>
</protein>
<keyword evidence="2" id="KW-0805">Transcription regulation</keyword>
<keyword evidence="3" id="KW-0731">Sigma factor</keyword>
<keyword evidence="4" id="KW-0804">Transcription</keyword>
<dbReference type="InterPro" id="IPR013324">
    <property type="entry name" value="RNA_pol_sigma_r3/r4-like"/>
</dbReference>
<dbReference type="InterPro" id="IPR013325">
    <property type="entry name" value="RNA_pol_sigma_r2"/>
</dbReference>
<dbReference type="AlphaFoldDB" id="A0A434AZB5"/>
<evidence type="ECO:0000256" key="3">
    <source>
        <dbReference type="ARBA" id="ARBA00023082"/>
    </source>
</evidence>
<dbReference type="PANTHER" id="PTHR43133">
    <property type="entry name" value="RNA POLYMERASE ECF-TYPE SIGMA FACTO"/>
    <property type="match status" value="1"/>
</dbReference>
<accession>A0A434AZB5</accession>
<comment type="caution">
    <text evidence="7">The sequence shown here is derived from an EMBL/GenBank/DDBJ whole genome shotgun (WGS) entry which is preliminary data.</text>
</comment>
<evidence type="ECO:0000313" key="8">
    <source>
        <dbReference type="Proteomes" id="UP000282985"/>
    </source>
</evidence>
<dbReference type="Proteomes" id="UP000282985">
    <property type="component" value="Unassembled WGS sequence"/>
</dbReference>
<name>A0A434AZB5_9BACT</name>
<gene>
    <name evidence="7" type="ORF">DLK05_00955</name>
</gene>
<dbReference type="InterPro" id="IPR013249">
    <property type="entry name" value="RNA_pol_sigma70_r4_t2"/>
</dbReference>
<dbReference type="NCBIfam" id="TIGR02937">
    <property type="entry name" value="sigma70-ECF"/>
    <property type="match status" value="1"/>
</dbReference>
<proteinExistence type="inferred from homology"/>
<organism evidence="7 8">
    <name type="scientific">Ancylomarina longa</name>
    <dbReference type="NCBI Taxonomy" id="2487017"/>
    <lineage>
        <taxon>Bacteria</taxon>
        <taxon>Pseudomonadati</taxon>
        <taxon>Bacteroidota</taxon>
        <taxon>Bacteroidia</taxon>
        <taxon>Marinilabiliales</taxon>
        <taxon>Marinifilaceae</taxon>
        <taxon>Ancylomarina</taxon>
    </lineage>
</organism>
<dbReference type="SUPFAM" id="SSF88659">
    <property type="entry name" value="Sigma3 and sigma4 domains of RNA polymerase sigma factors"/>
    <property type="match status" value="1"/>
</dbReference>
<dbReference type="InterPro" id="IPR039425">
    <property type="entry name" value="RNA_pol_sigma-70-like"/>
</dbReference>
<sequence>MITQQSIQSDCISRSDFETLFNDHYSRLCAYAYNFIKEQEGSEEIVQEVFFKLWINRSDIKIESSIISYLYRAVRNASLNLIKHINIRENYKQHNKEQIEQSEQLDSDPLNVSELEKKIRASIDLLPEQRKKIFILSRYEQLKYKEIAEKLGISIKTVENQMGKALQFLRKELVEYLPLLIIFFNHLINGE</sequence>
<dbReference type="InterPro" id="IPR036388">
    <property type="entry name" value="WH-like_DNA-bd_sf"/>
</dbReference>
<evidence type="ECO:0000259" key="5">
    <source>
        <dbReference type="Pfam" id="PF04542"/>
    </source>
</evidence>
<dbReference type="SUPFAM" id="SSF88946">
    <property type="entry name" value="Sigma2 domain of RNA polymerase sigma factors"/>
    <property type="match status" value="1"/>
</dbReference>
<dbReference type="InterPro" id="IPR014284">
    <property type="entry name" value="RNA_pol_sigma-70_dom"/>
</dbReference>
<dbReference type="GO" id="GO:0016987">
    <property type="term" value="F:sigma factor activity"/>
    <property type="evidence" value="ECO:0007669"/>
    <property type="project" value="UniProtKB-KW"/>
</dbReference>
<dbReference type="GO" id="GO:0003677">
    <property type="term" value="F:DNA binding"/>
    <property type="evidence" value="ECO:0007669"/>
    <property type="project" value="InterPro"/>
</dbReference>
<evidence type="ECO:0000256" key="4">
    <source>
        <dbReference type="ARBA" id="ARBA00023163"/>
    </source>
</evidence>
<dbReference type="NCBIfam" id="TIGR02985">
    <property type="entry name" value="Sig70_bacteroi1"/>
    <property type="match status" value="1"/>
</dbReference>
<evidence type="ECO:0000259" key="6">
    <source>
        <dbReference type="Pfam" id="PF08281"/>
    </source>
</evidence>
<feature type="domain" description="RNA polymerase sigma-70 region 2" evidence="5">
    <location>
        <begin position="20"/>
        <end position="83"/>
    </location>
</feature>
<dbReference type="CDD" id="cd06171">
    <property type="entry name" value="Sigma70_r4"/>
    <property type="match status" value="1"/>
</dbReference>
<dbReference type="Pfam" id="PF04542">
    <property type="entry name" value="Sigma70_r2"/>
    <property type="match status" value="1"/>
</dbReference>
<dbReference type="EMBL" id="RJJX01000001">
    <property type="protein sequence ID" value="RUT79953.1"/>
    <property type="molecule type" value="Genomic_DNA"/>
</dbReference>
<dbReference type="GO" id="GO:0006352">
    <property type="term" value="P:DNA-templated transcription initiation"/>
    <property type="evidence" value="ECO:0007669"/>
    <property type="project" value="InterPro"/>
</dbReference>
<dbReference type="InterPro" id="IPR014327">
    <property type="entry name" value="RNA_pol_sigma70_bacteroid"/>
</dbReference>
<comment type="similarity">
    <text evidence="1">Belongs to the sigma-70 factor family. ECF subfamily.</text>
</comment>
<evidence type="ECO:0000313" key="7">
    <source>
        <dbReference type="EMBL" id="RUT79953.1"/>
    </source>
</evidence>
<dbReference type="Pfam" id="PF08281">
    <property type="entry name" value="Sigma70_r4_2"/>
    <property type="match status" value="1"/>
</dbReference>
<dbReference type="Gene3D" id="1.10.1740.10">
    <property type="match status" value="1"/>
</dbReference>